<protein>
    <submittedName>
        <fullName evidence="8">Tight adherence protein B</fullName>
    </submittedName>
</protein>
<dbReference type="InterPro" id="IPR042094">
    <property type="entry name" value="T2SS_GspF_sf"/>
</dbReference>
<keyword evidence="9" id="KW-1185">Reference proteome</keyword>
<keyword evidence="4 6" id="KW-1133">Transmembrane helix</keyword>
<evidence type="ECO:0000256" key="3">
    <source>
        <dbReference type="ARBA" id="ARBA00022692"/>
    </source>
</evidence>
<dbReference type="Proteomes" id="UP000192738">
    <property type="component" value="Unassembled WGS sequence"/>
</dbReference>
<gene>
    <name evidence="8" type="ORF">SAMN04488500_107150</name>
</gene>
<dbReference type="InterPro" id="IPR018076">
    <property type="entry name" value="T2SS_GspF_dom"/>
</dbReference>
<evidence type="ECO:0000259" key="7">
    <source>
        <dbReference type="Pfam" id="PF00482"/>
    </source>
</evidence>
<sequence length="323" mass="35416">MLLLIGIILFVNLLVICLLLYRWQIRNKEAVSQRISYYIEPDLASQPQFQTATGRQLTGWRALIRQLSKLFTLSDGSWSRGVEHRLIQAGLPLKSSEFLVICLATAIVGAVLCILKGGLAGAAVGGIAGYFSPFLFLRVKIKRRAKAFNDQLGDTLILIANALRTGYSFMQAIEMVSREMLPPISVEFGRMLKEMNLGVPTEDAMNNMAKRVDSDDLDLVITAVLIQRQVGGNLAEVLDNIAGTIRERIRIKGQIKTLTAQGRMSGIIVSLLPIAMLLMLQVLNPGYSNILFAHPTGQLMLGAAVVGQFLGIVAIQKIVNIDI</sequence>
<keyword evidence="3 6" id="KW-0812">Transmembrane</keyword>
<keyword evidence="5 6" id="KW-0472">Membrane</keyword>
<organism evidence="8 9">
    <name type="scientific">Sporomusa malonica</name>
    <dbReference type="NCBI Taxonomy" id="112901"/>
    <lineage>
        <taxon>Bacteria</taxon>
        <taxon>Bacillati</taxon>
        <taxon>Bacillota</taxon>
        <taxon>Negativicutes</taxon>
        <taxon>Selenomonadales</taxon>
        <taxon>Sporomusaceae</taxon>
        <taxon>Sporomusa</taxon>
    </lineage>
</organism>
<keyword evidence="2" id="KW-1003">Cell membrane</keyword>
<evidence type="ECO:0000313" key="8">
    <source>
        <dbReference type="EMBL" id="SMC71750.1"/>
    </source>
</evidence>
<feature type="transmembrane region" description="Helical" evidence="6">
    <location>
        <begin position="266"/>
        <end position="287"/>
    </location>
</feature>
<dbReference type="STRING" id="112901.SAMN04488500_107150"/>
<feature type="transmembrane region" description="Helical" evidence="6">
    <location>
        <begin position="118"/>
        <end position="137"/>
    </location>
</feature>
<feature type="transmembrane region" description="Helical" evidence="6">
    <location>
        <begin position="95"/>
        <end position="112"/>
    </location>
</feature>
<dbReference type="OrthoDB" id="9803381at2"/>
<evidence type="ECO:0000256" key="6">
    <source>
        <dbReference type="SAM" id="Phobius"/>
    </source>
</evidence>
<evidence type="ECO:0000313" key="9">
    <source>
        <dbReference type="Proteomes" id="UP000192738"/>
    </source>
</evidence>
<proteinExistence type="predicted"/>
<evidence type="ECO:0000256" key="2">
    <source>
        <dbReference type="ARBA" id="ARBA00022475"/>
    </source>
</evidence>
<evidence type="ECO:0000256" key="5">
    <source>
        <dbReference type="ARBA" id="ARBA00023136"/>
    </source>
</evidence>
<dbReference type="GO" id="GO:0005886">
    <property type="term" value="C:plasma membrane"/>
    <property type="evidence" value="ECO:0007669"/>
    <property type="project" value="UniProtKB-SubCell"/>
</dbReference>
<reference evidence="8 9" key="1">
    <citation type="submission" date="2017-04" db="EMBL/GenBank/DDBJ databases">
        <authorList>
            <person name="Afonso C.L."/>
            <person name="Miller P.J."/>
            <person name="Scott M.A."/>
            <person name="Spackman E."/>
            <person name="Goraichik I."/>
            <person name="Dimitrov K.M."/>
            <person name="Suarez D.L."/>
            <person name="Swayne D.E."/>
        </authorList>
    </citation>
    <scope>NUCLEOTIDE SEQUENCE [LARGE SCALE GENOMIC DNA]</scope>
    <source>
        <strain evidence="8 9">DSM 5090</strain>
    </source>
</reference>
<dbReference type="AlphaFoldDB" id="A0A1W2BG77"/>
<dbReference type="PANTHER" id="PTHR35007:SF1">
    <property type="entry name" value="PILUS ASSEMBLY PROTEIN"/>
    <property type="match status" value="1"/>
</dbReference>
<feature type="domain" description="Type II secretion system protein GspF" evidence="7">
    <location>
        <begin position="158"/>
        <end position="280"/>
    </location>
</feature>
<comment type="subcellular location">
    <subcellularLocation>
        <location evidence="1">Cell membrane</location>
        <topology evidence="1">Multi-pass membrane protein</topology>
    </subcellularLocation>
</comment>
<feature type="transmembrane region" description="Helical" evidence="6">
    <location>
        <begin position="6"/>
        <end position="23"/>
    </location>
</feature>
<evidence type="ECO:0000256" key="1">
    <source>
        <dbReference type="ARBA" id="ARBA00004651"/>
    </source>
</evidence>
<evidence type="ECO:0000256" key="4">
    <source>
        <dbReference type="ARBA" id="ARBA00022989"/>
    </source>
</evidence>
<accession>A0A1W2BG77</accession>
<dbReference type="EMBL" id="FWXI01000007">
    <property type="protein sequence ID" value="SMC71750.1"/>
    <property type="molecule type" value="Genomic_DNA"/>
</dbReference>
<feature type="transmembrane region" description="Helical" evidence="6">
    <location>
        <begin position="299"/>
        <end position="319"/>
    </location>
</feature>
<name>A0A1W2BG77_9FIRM</name>
<dbReference type="RefSeq" id="WP_084575656.1">
    <property type="nucleotide sequence ID" value="NZ_CP155572.1"/>
</dbReference>
<dbReference type="PANTHER" id="PTHR35007">
    <property type="entry name" value="INTEGRAL MEMBRANE PROTEIN-RELATED"/>
    <property type="match status" value="1"/>
</dbReference>
<dbReference type="Pfam" id="PF00482">
    <property type="entry name" value="T2SSF"/>
    <property type="match status" value="1"/>
</dbReference>
<dbReference type="Gene3D" id="1.20.81.30">
    <property type="entry name" value="Type II secretion system (T2SS), domain F"/>
    <property type="match status" value="1"/>
</dbReference>